<comment type="similarity">
    <text evidence="2">Belongs to the aconitase/IPM isomerase family.</text>
</comment>
<dbReference type="Gene3D" id="3.30.499.10">
    <property type="entry name" value="Aconitase, domain 3"/>
    <property type="match status" value="3"/>
</dbReference>
<keyword evidence="3" id="KW-0479">Metal-binding</keyword>
<evidence type="ECO:0000256" key="2">
    <source>
        <dbReference type="ARBA" id="ARBA00007185"/>
    </source>
</evidence>
<dbReference type="InterPro" id="IPR006249">
    <property type="entry name" value="Aconitase/IRP2"/>
</dbReference>
<reference evidence="8" key="1">
    <citation type="submission" date="2020-10" db="EMBL/GenBank/DDBJ databases">
        <authorList>
            <person name="Han B."/>
            <person name="Lu T."/>
            <person name="Zhao Q."/>
            <person name="Huang X."/>
            <person name="Zhao Y."/>
        </authorList>
    </citation>
    <scope>NUCLEOTIDE SEQUENCE</scope>
</reference>
<dbReference type="InterPro" id="IPR036008">
    <property type="entry name" value="Aconitase_4Fe-4S_dom"/>
</dbReference>
<evidence type="ECO:0000256" key="3">
    <source>
        <dbReference type="ARBA" id="ARBA00022723"/>
    </source>
</evidence>
<proteinExistence type="inferred from homology"/>
<dbReference type="FunFam" id="3.30.499.10:FF:000005">
    <property type="entry name" value="cytoplasmic aconitate hydratase"/>
    <property type="match status" value="1"/>
</dbReference>
<evidence type="ECO:0000256" key="5">
    <source>
        <dbReference type="ARBA" id="ARBA00023014"/>
    </source>
</evidence>
<dbReference type="Gene3D" id="3.20.19.10">
    <property type="entry name" value="Aconitase, domain 4"/>
    <property type="match status" value="2"/>
</dbReference>
<dbReference type="InterPro" id="IPR018136">
    <property type="entry name" value="Aconitase_4Fe-4S_BS"/>
</dbReference>
<dbReference type="Proteomes" id="UP000604825">
    <property type="component" value="Unassembled WGS sequence"/>
</dbReference>
<dbReference type="OrthoDB" id="2224430at2759"/>
<evidence type="ECO:0000313" key="9">
    <source>
        <dbReference type="Proteomes" id="UP000604825"/>
    </source>
</evidence>
<dbReference type="GO" id="GO:0046872">
    <property type="term" value="F:metal ion binding"/>
    <property type="evidence" value="ECO:0007669"/>
    <property type="project" value="UniProtKB-KW"/>
</dbReference>
<gene>
    <name evidence="8" type="ORF">NCGR_LOCUS16064</name>
</gene>
<keyword evidence="9" id="KW-1185">Reference proteome</keyword>
<feature type="domain" description="Aconitase/3-isopropylmalate dehydratase large subunit alpha/beta/alpha" evidence="6">
    <location>
        <begin position="499"/>
        <end position="841"/>
    </location>
</feature>
<evidence type="ECO:0000256" key="4">
    <source>
        <dbReference type="ARBA" id="ARBA00023004"/>
    </source>
</evidence>
<dbReference type="AlphaFoldDB" id="A0A811NLS0"/>
<name>A0A811NLS0_9POAL</name>
<dbReference type="GO" id="GO:0016836">
    <property type="term" value="F:hydro-lyase activity"/>
    <property type="evidence" value="ECO:0007669"/>
    <property type="project" value="UniProtKB-ARBA"/>
</dbReference>
<dbReference type="SUPFAM" id="SSF53732">
    <property type="entry name" value="Aconitase iron-sulfur domain"/>
    <property type="match status" value="1"/>
</dbReference>
<feature type="domain" description="Aconitase/3-isopropylmalate dehydratase large subunit alpha/beta/alpha" evidence="6">
    <location>
        <begin position="392"/>
        <end position="498"/>
    </location>
</feature>
<evidence type="ECO:0000259" key="6">
    <source>
        <dbReference type="Pfam" id="PF00330"/>
    </source>
</evidence>
<dbReference type="PANTHER" id="PTHR11670">
    <property type="entry name" value="ACONITASE/IRON-RESPONSIVE ELEMENT FAMILY MEMBER"/>
    <property type="match status" value="1"/>
</dbReference>
<sequence>MGIYRLKGEQRRTKKLIQYARPIGQVIQVKAAEDPAAAIAKEEDSNKLKKEPELLTFGCNVLRAIETFIRLMHSMKLTLEGKLNVSMLYWISSSKSVKLCKESIPNLKKYNDEGAKKDYSAIGTSIRKDLFSGKGQKPPADVLVWIDLMARPFRYKYLLRYNTALLNPRAKLDHFLSLYEKLLQVQKLAQVDTASQTQYDAFLRNIPVGASVWTKSVSKNKYVQKVYNKNIAGRSNSVFDLLKLVRDCIYHLMDYSVEGGVVKFCADDKHLIIETCFPSVNSRKRWQIKVLKMCASEKVTECEEHSGANSYGGAGSDGNSRFGHVLTSLPKPGGGEHRKYYSLPALNDPRIERLPYSIRYLLEPAIRNCDGFQITEKDVENIIDWENTAPKLVEIPFKPARVLLQDFTGVPAIVDLASMRDAMARLVDDPGKIDPMIPVDLVIDHSVQADVVKSENALQANMQREFDRNKERFAFLRWGSMAFNNMLIVPPGSGIVHQGIVGIEAEATMLGQPMSMVLSSVVGFKLSGKLRDGVTATDLVLTVTHILRKHGVVGKFVEFYGTTSVNLYTSSILILSLMGGFCIIWCNNCYHVTLGYLKLTGRSDEKVEMVEAYLRANNMFVDYNETQAEKVYSSYLELDLADVEPCVSGPKRPHDRVALKDMKVDWRTCLANKIGFKGFGIPKEQQDKLVKFTFHGQPTEIRHGSIVIAAITSCTNTSNPSVMLGAGLVAKKACELGLEVNPWIKTSLAPGSGAVTKYLLKSGLQKYLDHLGFNLIGYGCRTCIGNSGELDEDVAKAVTDNDIIAAAVLSGNRNFEGRIHALVRANYLASPPLVVAYALAGTVDIDFETEPIGKGKDGKDVYFKDIWPSNEEIAEYLECTYHTLRSTYEAITQGNPMWNQLSVPKAKRFPWDPSSTYIHDPPFFKDITPTLPGPRSVENAYCLLKFGDSITTDHISQAGSIPRDSPAGKYLLERGVQPKDFNSYGSRRGNDEIVNRLLNGEVGLKTIHVPTSEKLFVFDAAMGVKAVIAESFDRIHRSNLVGMGVLPLCFKPGEDADSLGLTGHERYTIRLPTNVSEIQPGQDVQVVTDTGKSFTCKLRIDTMVELAGFDHGGILHYVLRNLVKQQQQQ</sequence>
<dbReference type="PRINTS" id="PR00415">
    <property type="entry name" value="ACONITASE"/>
</dbReference>
<keyword evidence="4" id="KW-0408">Iron</keyword>
<evidence type="ECO:0000259" key="7">
    <source>
        <dbReference type="Pfam" id="PF00694"/>
    </source>
</evidence>
<dbReference type="InterPro" id="IPR000573">
    <property type="entry name" value="AconitaseA/IPMdHydase_ssu_swvl"/>
</dbReference>
<evidence type="ECO:0008006" key="10">
    <source>
        <dbReference type="Google" id="ProtNLM"/>
    </source>
</evidence>
<evidence type="ECO:0000313" key="8">
    <source>
        <dbReference type="EMBL" id="CAD6223665.1"/>
    </source>
</evidence>
<dbReference type="SUPFAM" id="SSF52016">
    <property type="entry name" value="LeuD/IlvD-like"/>
    <property type="match status" value="1"/>
</dbReference>
<dbReference type="EMBL" id="CAJGYO010000004">
    <property type="protein sequence ID" value="CAD6223665.1"/>
    <property type="molecule type" value="Genomic_DNA"/>
</dbReference>
<evidence type="ECO:0000256" key="1">
    <source>
        <dbReference type="ARBA" id="ARBA00001966"/>
    </source>
</evidence>
<dbReference type="InterPro" id="IPR015928">
    <property type="entry name" value="Aconitase/3IPM_dehydase_swvl"/>
</dbReference>
<feature type="domain" description="Aconitase A/isopropylmalate dehydratase small subunit swivel" evidence="7">
    <location>
        <begin position="1021"/>
        <end position="1051"/>
    </location>
</feature>
<dbReference type="PROSITE" id="PS00450">
    <property type="entry name" value="ACONITASE_1"/>
    <property type="match status" value="1"/>
</dbReference>
<dbReference type="Gene3D" id="6.10.190.10">
    <property type="match status" value="1"/>
</dbReference>
<accession>A0A811NLS0</accession>
<dbReference type="InterPro" id="IPR015931">
    <property type="entry name" value="Acnase/IPM_dHydase_lsu_aba_1/3"/>
</dbReference>
<dbReference type="GO" id="GO:0043436">
    <property type="term" value="P:oxoacid metabolic process"/>
    <property type="evidence" value="ECO:0007669"/>
    <property type="project" value="UniProtKB-ARBA"/>
</dbReference>
<comment type="cofactor">
    <cofactor evidence="1">
        <name>[4Fe-4S] cluster</name>
        <dbReference type="ChEBI" id="CHEBI:49883"/>
    </cofactor>
</comment>
<protein>
    <recommendedName>
        <fullName evidence="10">Aconitate hydratase</fullName>
    </recommendedName>
</protein>
<dbReference type="GO" id="GO:0051536">
    <property type="term" value="F:iron-sulfur cluster binding"/>
    <property type="evidence" value="ECO:0007669"/>
    <property type="project" value="UniProtKB-KW"/>
</dbReference>
<dbReference type="Pfam" id="PF00330">
    <property type="entry name" value="Aconitase"/>
    <property type="match status" value="2"/>
</dbReference>
<dbReference type="InterPro" id="IPR001030">
    <property type="entry name" value="Acoase/IPM_deHydtase_lsu_aba"/>
</dbReference>
<dbReference type="Pfam" id="PF00694">
    <property type="entry name" value="Aconitase_C"/>
    <property type="match status" value="1"/>
</dbReference>
<organism evidence="8 9">
    <name type="scientific">Miscanthus lutarioriparius</name>
    <dbReference type="NCBI Taxonomy" id="422564"/>
    <lineage>
        <taxon>Eukaryota</taxon>
        <taxon>Viridiplantae</taxon>
        <taxon>Streptophyta</taxon>
        <taxon>Embryophyta</taxon>
        <taxon>Tracheophyta</taxon>
        <taxon>Spermatophyta</taxon>
        <taxon>Magnoliopsida</taxon>
        <taxon>Liliopsida</taxon>
        <taxon>Poales</taxon>
        <taxon>Poaceae</taxon>
        <taxon>PACMAD clade</taxon>
        <taxon>Panicoideae</taxon>
        <taxon>Andropogonodae</taxon>
        <taxon>Andropogoneae</taxon>
        <taxon>Saccharinae</taxon>
        <taxon>Miscanthus</taxon>
    </lineage>
</organism>
<comment type="caution">
    <text evidence="8">The sequence shown here is derived from an EMBL/GenBank/DDBJ whole genome shotgun (WGS) entry which is preliminary data.</text>
</comment>
<keyword evidence="5" id="KW-0411">Iron-sulfur</keyword>